<gene>
    <name evidence="4" type="ORF">GYN02_01265</name>
</gene>
<keyword evidence="1" id="KW-0732">Signal</keyword>
<dbReference type="Proteomes" id="UP000809529">
    <property type="component" value="Unassembled WGS sequence"/>
</dbReference>
<evidence type="ECO:0000313" key="5">
    <source>
        <dbReference type="Proteomes" id="UP000809529"/>
    </source>
</evidence>
<evidence type="ECO:0000259" key="2">
    <source>
        <dbReference type="Pfam" id="PF00675"/>
    </source>
</evidence>
<evidence type="ECO:0000256" key="1">
    <source>
        <dbReference type="SAM" id="SignalP"/>
    </source>
</evidence>
<dbReference type="PANTHER" id="PTHR11851:SF224">
    <property type="entry name" value="PROCESSING PROTEASE"/>
    <property type="match status" value="1"/>
</dbReference>
<name>A0ABS1ZBH3_9PSED</name>
<comment type="caution">
    <text evidence="4">The sequence shown here is derived from an EMBL/GenBank/DDBJ whole genome shotgun (WGS) entry which is preliminary data.</text>
</comment>
<proteinExistence type="predicted"/>
<dbReference type="InterPro" id="IPR007863">
    <property type="entry name" value="Peptidase_M16_C"/>
</dbReference>
<dbReference type="InterPro" id="IPR011249">
    <property type="entry name" value="Metalloenz_LuxS/M16"/>
</dbReference>
<dbReference type="InterPro" id="IPR011765">
    <property type="entry name" value="Pept_M16_N"/>
</dbReference>
<evidence type="ECO:0000259" key="3">
    <source>
        <dbReference type="Pfam" id="PF05193"/>
    </source>
</evidence>
<dbReference type="SUPFAM" id="SSF63411">
    <property type="entry name" value="LuxS/MPP-like metallohydrolase"/>
    <property type="match status" value="2"/>
</dbReference>
<protein>
    <submittedName>
        <fullName evidence="4">Insulinase family protein</fullName>
    </submittedName>
</protein>
<evidence type="ECO:0000313" key="4">
    <source>
        <dbReference type="EMBL" id="MBM1193805.1"/>
    </source>
</evidence>
<sequence length="485" mass="53045">MNNPNFIARCKTACVLALLCVAQVCAAYANATPAAPSAHLQSLRELKEPSVVHRLPVIKAWKLAQGTKVLFVENHNLPMIDLKISFAAGSYQDGDTPGLAAMMLALFNEGSTLKDATALARGFDNLGVVMGNGISKEQSFFTLRTLSAREIADPAMALFTEMLAQPGLSVDAIRRVKYELGLLLKAEQETSYARALTRIHHALYADHPTLRSVYGSPASIESIEAAHLLAFYRRAYTAANAQITIVGDLTPEQAQRMSKALADALPAGPALPAPAVLVALANTDNTLHTEDDSTNTLIMMAQDAVPHQHPDTVALRIGNVVFNQILNEHLREQHSVTYGVSSDIAQVRGSAPWVIHLNTPSRYSLDTMAHIKTLFATFLRDGPTDEELDDIKKYLNKALPQLTSTNKEMRNELSIINRFNQPLSFDYKTREVQKMTPEQIKAAMNRHFKADGWVSLTSGPRVEQLPLPEISTPEAIAQNGCTSTN</sequence>
<dbReference type="InterPro" id="IPR050361">
    <property type="entry name" value="MPP/UQCRC_Complex"/>
</dbReference>
<feature type="domain" description="Peptidase M16 C-terminal" evidence="3">
    <location>
        <begin position="223"/>
        <end position="394"/>
    </location>
</feature>
<dbReference type="RefSeq" id="WP_203302008.1">
    <property type="nucleotide sequence ID" value="NZ_JAAEBW010000001.1"/>
</dbReference>
<accession>A0ABS1ZBH3</accession>
<feature type="chain" id="PRO_5047052675" evidence="1">
    <location>
        <begin position="27"/>
        <end position="485"/>
    </location>
</feature>
<dbReference type="Pfam" id="PF05193">
    <property type="entry name" value="Peptidase_M16_C"/>
    <property type="match status" value="1"/>
</dbReference>
<dbReference type="EMBL" id="JAAEBW010000001">
    <property type="protein sequence ID" value="MBM1193805.1"/>
    <property type="molecule type" value="Genomic_DNA"/>
</dbReference>
<reference evidence="4 5" key="1">
    <citation type="submission" date="2020-01" db="EMBL/GenBank/DDBJ databases">
        <title>Comparative genomics of meat spoilage bacteria.</title>
        <authorList>
            <person name="Hilgarth M."/>
            <person name="Vogel R.F."/>
        </authorList>
    </citation>
    <scope>NUCLEOTIDE SEQUENCE [LARGE SCALE GENOMIC DNA]</scope>
    <source>
        <strain evidence="4 5">TMW2.2077</strain>
    </source>
</reference>
<keyword evidence="5" id="KW-1185">Reference proteome</keyword>
<dbReference type="PANTHER" id="PTHR11851">
    <property type="entry name" value="METALLOPROTEASE"/>
    <property type="match status" value="1"/>
</dbReference>
<feature type="domain" description="Peptidase M16 N-terminal" evidence="2">
    <location>
        <begin position="69"/>
        <end position="214"/>
    </location>
</feature>
<feature type="signal peptide" evidence="1">
    <location>
        <begin position="1"/>
        <end position="26"/>
    </location>
</feature>
<dbReference type="Pfam" id="PF00675">
    <property type="entry name" value="Peptidase_M16"/>
    <property type="match status" value="1"/>
</dbReference>
<dbReference type="Gene3D" id="3.30.830.10">
    <property type="entry name" value="Metalloenzyme, LuxS/M16 peptidase-like"/>
    <property type="match status" value="2"/>
</dbReference>
<organism evidence="4 5">
    <name type="scientific">Pseudomonas weihenstephanensis</name>
    <dbReference type="NCBI Taxonomy" id="1608994"/>
    <lineage>
        <taxon>Bacteria</taxon>
        <taxon>Pseudomonadati</taxon>
        <taxon>Pseudomonadota</taxon>
        <taxon>Gammaproteobacteria</taxon>
        <taxon>Pseudomonadales</taxon>
        <taxon>Pseudomonadaceae</taxon>
        <taxon>Pseudomonas</taxon>
    </lineage>
</organism>